<sequence length="128" mass="14792">MNRFTQFDEDSYRLPEGVKRIAYDADSQRYLFRDRHGQLYQNEPGDEYGVLQPVKCPIPPRRNVTIIEHRDPLLWEKQSNEVLKTFDDILPSNYMISAPSLTPSAEDGCLPDDEESPTFATFEKAPLV</sequence>
<proteinExistence type="predicted"/>
<evidence type="ECO:0000313" key="3">
    <source>
        <dbReference type="Proteomes" id="UP000054217"/>
    </source>
</evidence>
<accession>A0A0C3KR46</accession>
<feature type="region of interest" description="Disordered" evidence="1">
    <location>
        <begin position="104"/>
        <end position="128"/>
    </location>
</feature>
<keyword evidence="3" id="KW-1185">Reference proteome</keyword>
<organism evidence="2 3">
    <name type="scientific">Pisolithus tinctorius Marx 270</name>
    <dbReference type="NCBI Taxonomy" id="870435"/>
    <lineage>
        <taxon>Eukaryota</taxon>
        <taxon>Fungi</taxon>
        <taxon>Dikarya</taxon>
        <taxon>Basidiomycota</taxon>
        <taxon>Agaricomycotina</taxon>
        <taxon>Agaricomycetes</taxon>
        <taxon>Agaricomycetidae</taxon>
        <taxon>Boletales</taxon>
        <taxon>Sclerodermatineae</taxon>
        <taxon>Pisolithaceae</taxon>
        <taxon>Pisolithus</taxon>
    </lineage>
</organism>
<name>A0A0C3KR46_PISTI</name>
<dbReference type="InParanoid" id="A0A0C3KR46"/>
<dbReference type="HOGENOM" id="CLU_1960477_0_0_1"/>
<dbReference type="OrthoDB" id="2107166at2759"/>
<dbReference type="Proteomes" id="UP000054217">
    <property type="component" value="Unassembled WGS sequence"/>
</dbReference>
<evidence type="ECO:0000313" key="2">
    <source>
        <dbReference type="EMBL" id="KIO12007.1"/>
    </source>
</evidence>
<dbReference type="EMBL" id="KN831948">
    <property type="protein sequence ID" value="KIO12007.1"/>
    <property type="molecule type" value="Genomic_DNA"/>
</dbReference>
<protein>
    <submittedName>
        <fullName evidence="2">Uncharacterized protein</fullName>
    </submittedName>
</protein>
<dbReference type="AlphaFoldDB" id="A0A0C3KR46"/>
<gene>
    <name evidence="2" type="ORF">M404DRAFT_994066</name>
</gene>
<reference evidence="2 3" key="1">
    <citation type="submission" date="2014-04" db="EMBL/GenBank/DDBJ databases">
        <authorList>
            <consortium name="DOE Joint Genome Institute"/>
            <person name="Kuo A."/>
            <person name="Kohler A."/>
            <person name="Costa M.D."/>
            <person name="Nagy L.G."/>
            <person name="Floudas D."/>
            <person name="Copeland A."/>
            <person name="Barry K.W."/>
            <person name="Cichocki N."/>
            <person name="Veneault-Fourrey C."/>
            <person name="LaButti K."/>
            <person name="Lindquist E.A."/>
            <person name="Lipzen A."/>
            <person name="Lundell T."/>
            <person name="Morin E."/>
            <person name="Murat C."/>
            <person name="Sun H."/>
            <person name="Tunlid A."/>
            <person name="Henrissat B."/>
            <person name="Grigoriev I.V."/>
            <person name="Hibbett D.S."/>
            <person name="Martin F."/>
            <person name="Nordberg H.P."/>
            <person name="Cantor M.N."/>
            <person name="Hua S.X."/>
        </authorList>
    </citation>
    <scope>NUCLEOTIDE SEQUENCE [LARGE SCALE GENOMIC DNA]</scope>
    <source>
        <strain evidence="2 3">Marx 270</strain>
    </source>
</reference>
<evidence type="ECO:0000256" key="1">
    <source>
        <dbReference type="SAM" id="MobiDB-lite"/>
    </source>
</evidence>
<reference evidence="3" key="2">
    <citation type="submission" date="2015-01" db="EMBL/GenBank/DDBJ databases">
        <title>Evolutionary Origins and Diversification of the Mycorrhizal Mutualists.</title>
        <authorList>
            <consortium name="DOE Joint Genome Institute"/>
            <consortium name="Mycorrhizal Genomics Consortium"/>
            <person name="Kohler A."/>
            <person name="Kuo A."/>
            <person name="Nagy L.G."/>
            <person name="Floudas D."/>
            <person name="Copeland A."/>
            <person name="Barry K.W."/>
            <person name="Cichocki N."/>
            <person name="Veneault-Fourrey C."/>
            <person name="LaButti K."/>
            <person name="Lindquist E.A."/>
            <person name="Lipzen A."/>
            <person name="Lundell T."/>
            <person name="Morin E."/>
            <person name="Murat C."/>
            <person name="Riley R."/>
            <person name="Ohm R."/>
            <person name="Sun H."/>
            <person name="Tunlid A."/>
            <person name="Henrissat B."/>
            <person name="Grigoriev I.V."/>
            <person name="Hibbett D.S."/>
            <person name="Martin F."/>
        </authorList>
    </citation>
    <scope>NUCLEOTIDE SEQUENCE [LARGE SCALE GENOMIC DNA]</scope>
    <source>
        <strain evidence="3">Marx 270</strain>
    </source>
</reference>